<reference evidence="2 3" key="1">
    <citation type="journal article" date="2023" name="bioRxiv">
        <title>Conserved and derived expression patterns and positive selection on dental genes reveal complex evolutionary context of ever-growing rodent molars.</title>
        <authorList>
            <person name="Calamari Z.T."/>
            <person name="Song A."/>
            <person name="Cohen E."/>
            <person name="Akter M."/>
            <person name="Roy R.D."/>
            <person name="Hallikas O."/>
            <person name="Christensen M.M."/>
            <person name="Li P."/>
            <person name="Marangoni P."/>
            <person name="Jernvall J."/>
            <person name="Klein O.D."/>
        </authorList>
    </citation>
    <scope>NUCLEOTIDE SEQUENCE [LARGE SCALE GENOMIC DNA]</scope>
    <source>
        <strain evidence="2">V071</strain>
    </source>
</reference>
<name>A0AAW0HSJ1_MYOGA</name>
<accession>A0AAW0HSJ1</accession>
<dbReference type="Proteomes" id="UP001488838">
    <property type="component" value="Unassembled WGS sequence"/>
</dbReference>
<dbReference type="EMBL" id="JBBHLL010000357">
    <property type="protein sequence ID" value="KAK7804999.1"/>
    <property type="molecule type" value="Genomic_DNA"/>
</dbReference>
<keyword evidence="3" id="KW-1185">Reference proteome</keyword>
<protein>
    <submittedName>
        <fullName evidence="2">Uncharacterized protein</fullName>
    </submittedName>
</protein>
<evidence type="ECO:0000313" key="3">
    <source>
        <dbReference type="Proteomes" id="UP001488838"/>
    </source>
</evidence>
<organism evidence="2 3">
    <name type="scientific">Myodes glareolus</name>
    <name type="common">Bank vole</name>
    <name type="synonym">Clethrionomys glareolus</name>
    <dbReference type="NCBI Taxonomy" id="447135"/>
    <lineage>
        <taxon>Eukaryota</taxon>
        <taxon>Metazoa</taxon>
        <taxon>Chordata</taxon>
        <taxon>Craniata</taxon>
        <taxon>Vertebrata</taxon>
        <taxon>Euteleostomi</taxon>
        <taxon>Mammalia</taxon>
        <taxon>Eutheria</taxon>
        <taxon>Euarchontoglires</taxon>
        <taxon>Glires</taxon>
        <taxon>Rodentia</taxon>
        <taxon>Myomorpha</taxon>
        <taxon>Muroidea</taxon>
        <taxon>Cricetidae</taxon>
        <taxon>Arvicolinae</taxon>
        <taxon>Myodes</taxon>
    </lineage>
</organism>
<comment type="caution">
    <text evidence="2">The sequence shown here is derived from an EMBL/GenBank/DDBJ whole genome shotgun (WGS) entry which is preliminary data.</text>
</comment>
<dbReference type="AlphaFoldDB" id="A0AAW0HSJ1"/>
<evidence type="ECO:0000313" key="2">
    <source>
        <dbReference type="EMBL" id="KAK7804999.1"/>
    </source>
</evidence>
<gene>
    <name evidence="2" type="ORF">U0070_025521</name>
</gene>
<proteinExistence type="predicted"/>
<sequence>MEEDGKNPRGHRCSMAHMEIRGLGRKEPVLSDRLTGLMLKMRLCHKSRERAHQTQLEGTEDGVGVKVGILGTEWWPVKLEVHPILLSRYGPASLGAILRLLNQQAFCTDRTNGRQGRERMGDCLEGRIPTPEGESVPSAGHLREQQAGLEKLMNQDSGFHSFLFSVGIF</sequence>
<feature type="region of interest" description="Disordered" evidence="1">
    <location>
        <begin position="112"/>
        <end position="139"/>
    </location>
</feature>
<evidence type="ECO:0000256" key="1">
    <source>
        <dbReference type="SAM" id="MobiDB-lite"/>
    </source>
</evidence>
<feature type="compositionally biased region" description="Basic and acidic residues" evidence="1">
    <location>
        <begin position="112"/>
        <end position="125"/>
    </location>
</feature>